<feature type="compositionally biased region" description="Low complexity" evidence="22">
    <location>
        <begin position="389"/>
        <end position="426"/>
    </location>
</feature>
<dbReference type="InterPro" id="IPR006808">
    <property type="entry name" value="ATP_synth_F0_gsu_mt"/>
</dbReference>
<reference evidence="26" key="1">
    <citation type="submission" date="2020-01" db="EMBL/GenBank/DDBJ databases">
        <authorList>
            <person name="Feng Z.H.Z."/>
        </authorList>
    </citation>
    <scope>NUCLEOTIDE SEQUENCE</scope>
    <source>
        <strain evidence="26">CBS107.38</strain>
    </source>
</reference>
<proteinExistence type="inferred from homology"/>
<dbReference type="GO" id="GO:0031966">
    <property type="term" value="C:mitochondrial membrane"/>
    <property type="evidence" value="ECO:0007669"/>
    <property type="project" value="UniProtKB-SubCell"/>
</dbReference>
<dbReference type="InterPro" id="IPR036259">
    <property type="entry name" value="MFS_trans_sf"/>
</dbReference>
<feature type="transmembrane region" description="Helical" evidence="23">
    <location>
        <begin position="1986"/>
        <end position="2005"/>
    </location>
</feature>
<evidence type="ECO:0000256" key="13">
    <source>
        <dbReference type="ARBA" id="ARBA00022927"/>
    </source>
</evidence>
<feature type="compositionally biased region" description="Polar residues" evidence="22">
    <location>
        <begin position="427"/>
        <end position="446"/>
    </location>
</feature>
<feature type="region of interest" description="Disordered" evidence="22">
    <location>
        <begin position="1298"/>
        <end position="1322"/>
    </location>
</feature>
<feature type="compositionally biased region" description="Low complexity" evidence="22">
    <location>
        <begin position="193"/>
        <end position="206"/>
    </location>
</feature>
<feature type="compositionally biased region" description="Low complexity" evidence="22">
    <location>
        <begin position="1303"/>
        <end position="1317"/>
    </location>
</feature>
<keyword evidence="23" id="KW-0812">Transmembrane</keyword>
<keyword evidence="23" id="KW-1133">Transmembrane helix</keyword>
<keyword evidence="11" id="KW-0375">Hydrogen ion transport</keyword>
<feature type="transmembrane region" description="Helical" evidence="23">
    <location>
        <begin position="2050"/>
        <end position="2072"/>
    </location>
</feature>
<feature type="transmembrane region" description="Helical" evidence="23">
    <location>
        <begin position="1648"/>
        <end position="1667"/>
    </location>
</feature>
<keyword evidence="15" id="KW-0496">Mitochondrion</keyword>
<dbReference type="Proteomes" id="UP000596902">
    <property type="component" value="Unassembled WGS sequence"/>
</dbReference>
<feature type="transmembrane region" description="Helical" evidence="23">
    <location>
        <begin position="1910"/>
        <end position="1928"/>
    </location>
</feature>
<dbReference type="PANTHER" id="PTHR46072:SF11">
    <property type="entry name" value="AMIDASE-RELATED"/>
    <property type="match status" value="1"/>
</dbReference>
<accession>A0A8H7B9J5</accession>
<feature type="compositionally biased region" description="Polar residues" evidence="22">
    <location>
        <begin position="248"/>
        <end position="259"/>
    </location>
</feature>
<evidence type="ECO:0000256" key="18">
    <source>
        <dbReference type="ARBA" id="ARBA00068864"/>
    </source>
</evidence>
<dbReference type="GO" id="GO:0004040">
    <property type="term" value="F:amidase activity"/>
    <property type="evidence" value="ECO:0007669"/>
    <property type="project" value="UniProtKB-EC"/>
</dbReference>
<evidence type="ECO:0000256" key="7">
    <source>
        <dbReference type="ARBA" id="ARBA00009199"/>
    </source>
</evidence>
<dbReference type="EC" id="3.5.1.4" evidence="8"/>
<keyword evidence="14" id="KW-0406">Ion transport</keyword>
<feature type="compositionally biased region" description="Gly residues" evidence="22">
    <location>
        <begin position="54"/>
        <end position="71"/>
    </location>
</feature>
<keyword evidence="27" id="KW-1185">Reference proteome</keyword>
<dbReference type="GO" id="GO:0015986">
    <property type="term" value="P:proton motive force-driven ATP synthesis"/>
    <property type="evidence" value="ECO:0007669"/>
    <property type="project" value="InterPro"/>
</dbReference>
<evidence type="ECO:0000256" key="15">
    <source>
        <dbReference type="ARBA" id="ARBA00023128"/>
    </source>
</evidence>
<dbReference type="FunFam" id="1.20.5.170:FF:000040">
    <property type="entry name" value="Nuclear pore glycoprotein p62"/>
    <property type="match status" value="1"/>
</dbReference>
<feature type="region of interest" description="Disordered" evidence="22">
    <location>
        <begin position="1"/>
        <end position="462"/>
    </location>
</feature>
<comment type="subcellular location">
    <subcellularLocation>
        <location evidence="2">Mitochondrion membrane</location>
    </subcellularLocation>
    <subcellularLocation>
        <location evidence="3">Nucleus membrane</location>
        <topology evidence="3">Peripheral membrane protein</topology>
        <orientation evidence="3">Cytoplasmic side</orientation>
    </subcellularLocation>
    <subcellularLocation>
        <location evidence="4">Nucleus membrane</location>
        <topology evidence="4">Peripheral membrane protein</topology>
        <orientation evidence="4">Nucleoplasmic side</orientation>
    </subcellularLocation>
</comment>
<dbReference type="Pfam" id="PF05064">
    <property type="entry name" value="Nsp1_C"/>
    <property type="match status" value="1"/>
</dbReference>
<evidence type="ECO:0000313" key="26">
    <source>
        <dbReference type="EMBL" id="KAF7675229.1"/>
    </source>
</evidence>
<dbReference type="GO" id="GO:0015078">
    <property type="term" value="F:proton transmembrane transporter activity"/>
    <property type="evidence" value="ECO:0007669"/>
    <property type="project" value="InterPro"/>
</dbReference>
<evidence type="ECO:0000256" key="9">
    <source>
        <dbReference type="ARBA" id="ARBA00022448"/>
    </source>
</evidence>
<feature type="compositionally biased region" description="Basic and acidic residues" evidence="22">
    <location>
        <begin position="1501"/>
        <end position="1512"/>
    </location>
</feature>
<dbReference type="PANTHER" id="PTHR46072">
    <property type="entry name" value="AMIDASE-RELATED-RELATED"/>
    <property type="match status" value="1"/>
</dbReference>
<evidence type="ECO:0000259" key="25">
    <source>
        <dbReference type="Pfam" id="PF05064"/>
    </source>
</evidence>
<evidence type="ECO:0000256" key="17">
    <source>
        <dbReference type="ARBA" id="ARBA00023310"/>
    </source>
</evidence>
<feature type="compositionally biased region" description="Low complexity" evidence="22">
    <location>
        <begin position="126"/>
        <end position="165"/>
    </location>
</feature>
<feature type="region of interest" description="Disordered" evidence="22">
    <location>
        <begin position="1501"/>
        <end position="1566"/>
    </location>
</feature>
<evidence type="ECO:0000256" key="2">
    <source>
        <dbReference type="ARBA" id="ARBA00004325"/>
    </source>
</evidence>
<keyword evidence="9" id="KW-0813">Transport</keyword>
<dbReference type="Gene3D" id="3.90.1300.10">
    <property type="entry name" value="Amidase signature (AS) domain"/>
    <property type="match status" value="1"/>
</dbReference>
<evidence type="ECO:0000256" key="20">
    <source>
        <dbReference type="ARBA" id="ARBA00081079"/>
    </source>
</evidence>
<feature type="transmembrane region" description="Helical" evidence="23">
    <location>
        <begin position="1673"/>
        <end position="1695"/>
    </location>
</feature>
<comment type="similarity">
    <text evidence="5">Belongs to the ATPase g subunit family.</text>
</comment>
<feature type="compositionally biased region" description="Low complexity" evidence="22">
    <location>
        <begin position="1"/>
        <end position="18"/>
    </location>
</feature>
<feature type="compositionally biased region" description="Low complexity" evidence="22">
    <location>
        <begin position="40"/>
        <end position="53"/>
    </location>
</feature>
<evidence type="ECO:0000256" key="10">
    <source>
        <dbReference type="ARBA" id="ARBA00022547"/>
    </source>
</evidence>
<comment type="catalytic activity">
    <reaction evidence="1">
        <text>a monocarboxylic acid amide + H2O = a monocarboxylate + NH4(+)</text>
        <dbReference type="Rhea" id="RHEA:12020"/>
        <dbReference type="ChEBI" id="CHEBI:15377"/>
        <dbReference type="ChEBI" id="CHEBI:28938"/>
        <dbReference type="ChEBI" id="CHEBI:35757"/>
        <dbReference type="ChEBI" id="CHEBI:83628"/>
        <dbReference type="EC" id="3.5.1.4"/>
    </reaction>
</comment>
<evidence type="ECO:0000256" key="11">
    <source>
        <dbReference type="ARBA" id="ARBA00022781"/>
    </source>
</evidence>
<keyword evidence="21" id="KW-0175">Coiled coil</keyword>
<dbReference type="InterPro" id="IPR023631">
    <property type="entry name" value="Amidase_dom"/>
</dbReference>
<dbReference type="GO" id="GO:0031965">
    <property type="term" value="C:nuclear membrane"/>
    <property type="evidence" value="ECO:0007669"/>
    <property type="project" value="UniProtKB-SubCell"/>
</dbReference>
<feature type="compositionally biased region" description="Polar residues" evidence="22">
    <location>
        <begin position="174"/>
        <end position="187"/>
    </location>
</feature>
<feature type="domain" description="Nucleoporin NSP1-like C-terminal" evidence="25">
    <location>
        <begin position="449"/>
        <end position="555"/>
    </location>
</feature>
<protein>
    <recommendedName>
        <fullName evidence="18">Nucleoporin NSP1</fullName>
        <ecNumber evidence="8">3.5.1.4</ecNumber>
    </recommendedName>
    <alternativeName>
        <fullName evidence="19">Nuclear pore protein NSP1</fullName>
    </alternativeName>
    <alternativeName>
        <fullName evidence="20">Nucleoskeletal-like protein</fullName>
    </alternativeName>
</protein>
<dbReference type="InterPro" id="IPR036928">
    <property type="entry name" value="AS_sf"/>
</dbReference>
<evidence type="ECO:0000256" key="23">
    <source>
        <dbReference type="SAM" id="Phobius"/>
    </source>
</evidence>
<evidence type="ECO:0000259" key="24">
    <source>
        <dbReference type="Pfam" id="PF01425"/>
    </source>
</evidence>
<feature type="transmembrane region" description="Helical" evidence="23">
    <location>
        <begin position="1606"/>
        <end position="1627"/>
    </location>
</feature>
<evidence type="ECO:0000256" key="21">
    <source>
        <dbReference type="SAM" id="Coils"/>
    </source>
</evidence>
<dbReference type="Pfam" id="PF01425">
    <property type="entry name" value="Amidase"/>
    <property type="match status" value="1"/>
</dbReference>
<feature type="transmembrane region" description="Helical" evidence="23">
    <location>
        <begin position="2084"/>
        <end position="2103"/>
    </location>
</feature>
<dbReference type="RefSeq" id="XP_038785511.1">
    <property type="nucleotide sequence ID" value="XM_038932039.1"/>
</dbReference>
<keyword evidence="16 23" id="KW-0472">Membrane</keyword>
<feature type="transmembrane region" description="Helical" evidence="23">
    <location>
        <begin position="1874"/>
        <end position="1898"/>
    </location>
</feature>
<feature type="transmembrane region" description="Helical" evidence="23">
    <location>
        <begin position="1958"/>
        <end position="1977"/>
    </location>
</feature>
<keyword evidence="17" id="KW-0066">ATP synthesis</keyword>
<feature type="domain" description="Amidase" evidence="24">
    <location>
        <begin position="843"/>
        <end position="1288"/>
    </location>
</feature>
<gene>
    <name evidence="26" type="ORF">GT037_006992</name>
</gene>
<evidence type="ECO:0000256" key="12">
    <source>
        <dbReference type="ARBA" id="ARBA00022801"/>
    </source>
</evidence>
<dbReference type="GO" id="GO:0045259">
    <property type="term" value="C:proton-transporting ATP synthase complex"/>
    <property type="evidence" value="ECO:0007669"/>
    <property type="project" value="UniProtKB-KW"/>
</dbReference>
<dbReference type="GeneID" id="62205217"/>
<dbReference type="Gene3D" id="1.20.1250.20">
    <property type="entry name" value="MFS general substrate transporter like domains"/>
    <property type="match status" value="1"/>
</dbReference>
<keyword evidence="12 26" id="KW-0378">Hydrolase</keyword>
<keyword evidence="13" id="KW-0653">Protein transport</keyword>
<organism evidence="26 27">
    <name type="scientific">Alternaria burnsii</name>
    <dbReference type="NCBI Taxonomy" id="1187904"/>
    <lineage>
        <taxon>Eukaryota</taxon>
        <taxon>Fungi</taxon>
        <taxon>Dikarya</taxon>
        <taxon>Ascomycota</taxon>
        <taxon>Pezizomycotina</taxon>
        <taxon>Dothideomycetes</taxon>
        <taxon>Pleosporomycetidae</taxon>
        <taxon>Pleosporales</taxon>
        <taxon>Pleosporineae</taxon>
        <taxon>Pleosporaceae</taxon>
        <taxon>Alternaria</taxon>
        <taxon>Alternaria sect. Alternaria</taxon>
    </lineage>
</organism>
<evidence type="ECO:0000256" key="22">
    <source>
        <dbReference type="SAM" id="MobiDB-lite"/>
    </source>
</evidence>
<keyword evidence="10" id="KW-0138">CF(0)</keyword>
<comment type="caution">
    <text evidence="26">The sequence shown here is derived from an EMBL/GenBank/DDBJ whole genome shotgun (WGS) entry which is preliminary data.</text>
</comment>
<feature type="coiled-coil region" evidence="21">
    <location>
        <begin position="511"/>
        <end position="607"/>
    </location>
</feature>
<dbReference type="SUPFAM" id="SSF75304">
    <property type="entry name" value="Amidase signature (AS) enzymes"/>
    <property type="match status" value="1"/>
</dbReference>
<dbReference type="Gene3D" id="1.20.5.170">
    <property type="match status" value="1"/>
</dbReference>
<evidence type="ECO:0000256" key="1">
    <source>
        <dbReference type="ARBA" id="ARBA00001311"/>
    </source>
</evidence>
<name>A0A8H7B9J5_9PLEO</name>
<evidence type="ECO:0000256" key="19">
    <source>
        <dbReference type="ARBA" id="ARBA00078941"/>
    </source>
</evidence>
<dbReference type="SUPFAM" id="SSF103473">
    <property type="entry name" value="MFS general substrate transporter"/>
    <property type="match status" value="1"/>
</dbReference>
<sequence>MSFTFGQQGSNNNGSSSSTPNKSLFGAAPSTGSATPSLFGTANSNTSSTPASGGLFGSAGANTGGSGGLFGGASSTPASKPGGLFGGGGATPAASSTPAFGGGFGFGKKEGDAPKPAGGLFGGASTGAPTTSSAPSFGFGNAGGSTSTATPATNKTSLLPSTTPAGAPPGGSLFGQNTQASGGTSSLFGGAKPAAPAATTSSSTPSLFGATPAAKPSGGFSLGGNTGTSTDANKSAAPASNLFGGGNQSIPTSQDTQASKPAGGLFGGLGSTTPSSTPAKPLGGFSVGATPAQPASSQPSSTPASGLSLGGNNTASSASATPSLFSPAGASTPASTGGGFSFAKPAAPASTAATTGATTTATSGAPTTTASSSSSLFPSIGGGLGGGSASSAAPATAATTTSGTTPSLFNKPAASEAPAASSNTASQPTPSLGATTGNNAAQSGLAASTAGPAPSAQSRLKNKSMDEIITRWAADLSKYQKEFQSQAETVASWDRALVENSDKVRQLYSKTFQAERDAAEVERQLTMMEENQQELDSYLDRYEKEIDNLMKMHGVSGKNETLRGPDQERERTYKLAEKLQDRLNELNKDLTEMIEEINNTSQTLSKTGKPDDPLTKVVRVLNTQLAQLQLIDSGASQLQEKITKAQRDTQRVGANGWNGLGSDPSADFMNSMPHIPLVKIQRMTKKYQYHVEKQCFKKDKDIGVRSETSGTREIASAFSEALSEDGVDLIELVAFEVQLFPHARNVRIVKIGAIKIIEEIHETAESIFTNWEKVAAGKRAALAESIPTEHRIPQDKIPPESQLDVTTWPRESGWFTANELEITESSAIHILNQIASKTWSAEDVTVAFCKRAAAAQQLTNCLSDVFFDEAVQRAKSLDNHLRRTGKTVGPLHGLPISLKDNFNIKGKDSTVGFTSLVNQPAEYNATLVDILERLGAVRYCKTNVPTAMMIAESVNNTFGRTVNPLNRKVTSGGSSGGESALIAFGGSPLGVGTDIGGSLRIPAACTGIFTLRPSFGRFTTQRCRSGLAGQEAVQSVNGPMGKSLQDITMYSKAIVDAEPWKLDPKMLPIPWRSVDVPRRLKIAVLWNDGVCLPTPPVTRALKETTEKMKKAGHEVLDWNPRLHGTALALLGRMFVADGGKSVESLLGATGEPFRPEMVQYKDAEELGVYDMWKLHSERSELQRQYLEQWMAIEGLDAILAPTTPYSSVAHGDFKYVGYTGVYNVVDYAAVSFPCGVSVDKAVDKHASDYKPQSDYCQDAYNSYQPELLHGLPVSLQLVAQRLEEEKVLAMTDLAPVPNHLQQSSTSDSSSTPPATVSGVNIFPNQPAPIPGTFVGIMNRSINNMVEGLEAMVQEAVEVAEVADDRSQVEELCTIIEGAKGAVHDASPEPGYLMTTALPLKVSESSNSSSRHQNLQPSAIVQRGGLDDVAPNVRLPQDVPRASVSYDWAYANPCVRKQDCSSTSLCSSSNHESERNHVDFDTRSDLLLPKLAQTAPREHVDFVLRPVGRDKSRGRSRQRITDNVAVRRNRRCRSHEHTSRPKTRLEPRDDSGFGEGDTSLDEDDRLSKPYGTELTVRGQSHHHTFGLRRHHHRQPIARNWSAGKKRLTASIACINTALLGVIVGIYAGEVPRIQYSLADERHVTIIGNTVLYAGLAFSTFFAWTLPLLHGRKPYVLAALAIALPLQFPQAIVVSGFRNKEANYRVGLLLSRGLSGVVLGFANVNYITVLLDLFGASLQSKNPHQEFVVANDVRRHGGGMGMWLGLWSWCWIGSLAVGFQIGAAIIEKLTPDWGFYIVVVILALALILNIMTSETRRAPFRKSVTEVYDRDENYITRRVSRGEVKLHIETEGPKYWFEEVWAGVQLMAMMLCQPGFLVLALYLGWIYAQVVLVIILLGALLSRDYRWKPTKVGAGVISIAIGALLAIPLTKAGIFSRERKSAFRTDSMTFQKQVTWSSHLVRRAIFTLTLPLMGMAYTVSSARRPRPWLVPIVFAGAVGFLSVLAIAECHGLMMETFDTCDLQPGVNTRHRLQSMAVQDRRRRTNYTSFPRVTAGIFASQIIAFILAAVATIVGGSMTRNLGAQKSTGTTAGILFALTVLLILVLCRFKSVQVIPNHTFGTRRDTAAWQEFKDLEKVGRGSDWKAVVIGNPSGKMRRMSVLELGALSRWTEIRKLKFLIKGVMLGQAKEKKDMGDGCVTAELHPPSRADDRRHPISPSSIHIKMSLAASRAVLRQSTFAVRRAGIRNASTTAEATNTVKETASKAQSKASEGLTKVTSSASSAASGAGQAVNNATQQATGRVGRMVNFVQGLVPKATYYGRVGLELGKLIAHQRSMQPPSIQTMQNYIQPALNALRNPSSLFNRVASEANSAAQQPANVLAQVRNMPREQWYSMGVVFAEVIGFFSVGEIIGRFKLVGYRQKKDEHH</sequence>
<feature type="transmembrane region" description="Helical" evidence="23">
    <location>
        <begin position="1764"/>
        <end position="1784"/>
    </location>
</feature>
<dbReference type="InterPro" id="IPR007758">
    <property type="entry name" value="Nucleoporin_NSP1_C"/>
</dbReference>
<evidence type="ECO:0000256" key="6">
    <source>
        <dbReference type="ARBA" id="ARBA00005911"/>
    </source>
</evidence>
<reference evidence="26" key="2">
    <citation type="submission" date="2020-08" db="EMBL/GenBank/DDBJ databases">
        <title>Draft Genome Sequence of Cumin Blight Pathogen Alternaria burnsii.</title>
        <authorList>
            <person name="Feng Z."/>
        </authorList>
    </citation>
    <scope>NUCLEOTIDE SEQUENCE</scope>
    <source>
        <strain evidence="26">CBS107.38</strain>
    </source>
</reference>
<dbReference type="PROSITE" id="PS00571">
    <property type="entry name" value="AMIDASES"/>
    <property type="match status" value="1"/>
</dbReference>
<feature type="compositionally biased region" description="Low complexity" evidence="22">
    <location>
        <begin position="289"/>
        <end position="379"/>
    </location>
</feature>
<evidence type="ECO:0000313" key="27">
    <source>
        <dbReference type="Proteomes" id="UP000596902"/>
    </source>
</evidence>
<evidence type="ECO:0000256" key="5">
    <source>
        <dbReference type="ARBA" id="ARBA00005699"/>
    </source>
</evidence>
<dbReference type="Pfam" id="PF04718">
    <property type="entry name" value="ATP-synt_G"/>
    <property type="match status" value="1"/>
</dbReference>
<evidence type="ECO:0000256" key="16">
    <source>
        <dbReference type="ARBA" id="ARBA00023136"/>
    </source>
</evidence>
<evidence type="ECO:0000256" key="3">
    <source>
        <dbReference type="ARBA" id="ARBA00004335"/>
    </source>
</evidence>
<feature type="transmembrane region" description="Helical" evidence="23">
    <location>
        <begin position="2389"/>
        <end position="2410"/>
    </location>
</feature>
<comment type="similarity">
    <text evidence="6">Belongs to the nucleoporin NSP1/NUP62 family.</text>
</comment>
<dbReference type="EMBL" id="JAAABM010000009">
    <property type="protein sequence ID" value="KAF7675229.1"/>
    <property type="molecule type" value="Genomic_DNA"/>
</dbReference>
<evidence type="ECO:0000256" key="8">
    <source>
        <dbReference type="ARBA" id="ARBA00012922"/>
    </source>
</evidence>
<comment type="similarity">
    <text evidence="7">Belongs to the amidase family.</text>
</comment>
<evidence type="ECO:0000256" key="4">
    <source>
        <dbReference type="ARBA" id="ARBA00004620"/>
    </source>
</evidence>
<dbReference type="GO" id="GO:0015031">
    <property type="term" value="P:protein transport"/>
    <property type="evidence" value="ECO:0007669"/>
    <property type="project" value="UniProtKB-KW"/>
</dbReference>
<dbReference type="InterPro" id="IPR020556">
    <property type="entry name" value="Amidase_CS"/>
</dbReference>
<evidence type="ECO:0000256" key="14">
    <source>
        <dbReference type="ARBA" id="ARBA00023065"/>
    </source>
</evidence>
<feature type="compositionally biased region" description="Basic and acidic residues" evidence="22">
    <location>
        <begin position="1534"/>
        <end position="1550"/>
    </location>
</feature>
<feature type="transmembrane region" description="Helical" evidence="23">
    <location>
        <begin position="1791"/>
        <end position="1809"/>
    </location>
</feature>